<gene>
    <name evidence="1" type="ORF">EV420DRAFT_1641475</name>
</gene>
<dbReference type="Proteomes" id="UP001175211">
    <property type="component" value="Unassembled WGS sequence"/>
</dbReference>
<dbReference type="EMBL" id="JAUEPS010000013">
    <property type="protein sequence ID" value="KAK0460145.1"/>
    <property type="molecule type" value="Genomic_DNA"/>
</dbReference>
<name>A0AA39N7B7_ARMTA</name>
<evidence type="ECO:0000313" key="1">
    <source>
        <dbReference type="EMBL" id="KAK0460145.1"/>
    </source>
</evidence>
<dbReference type="AlphaFoldDB" id="A0AA39N7B7"/>
<sequence>MAKPRTNFLQRPSDNPYLTLSTNFGLPYTCQDLCTRIFEAPSLKHLLKPGYDGFLIKSLGRPGSPSDPYLPSLLWELSRHEDICTIFLEQVNWSFFNPSRHVWHASITAFRNVTYLGLIEVSLLGEELCSLIRSFPLQGLELHKCSITNALPLQPLAIDPETIMLNQQGPEIENLIITVGEDSSLLEFFTQLWSPLSFRELGGLSISGKGGRDSAQEIVRLVEISDPFDLSINCDNLYLGNAPPILTLCDVRKLSIFIPFDGAKDFQRTSDCLWWWIASLKEVPQDNDFAEISIKFFVNRYSITYLPTGRSMIPWIHFDEALSDWKFKLYGRFSAISLRADEMDMPPFDPQLYDEWIRSYALVRSFTSHLGNSFRRRA</sequence>
<comment type="caution">
    <text evidence="1">The sequence shown here is derived from an EMBL/GenBank/DDBJ whole genome shotgun (WGS) entry which is preliminary data.</text>
</comment>
<proteinExistence type="predicted"/>
<dbReference type="GeneID" id="85360788"/>
<reference evidence="1" key="1">
    <citation type="submission" date="2023-06" db="EMBL/GenBank/DDBJ databases">
        <authorList>
            <consortium name="Lawrence Berkeley National Laboratory"/>
            <person name="Ahrendt S."/>
            <person name="Sahu N."/>
            <person name="Indic B."/>
            <person name="Wong-Bajracharya J."/>
            <person name="Merenyi Z."/>
            <person name="Ke H.-M."/>
            <person name="Monk M."/>
            <person name="Kocsube S."/>
            <person name="Drula E."/>
            <person name="Lipzen A."/>
            <person name="Balint B."/>
            <person name="Henrissat B."/>
            <person name="Andreopoulos B."/>
            <person name="Martin F.M."/>
            <person name="Harder C.B."/>
            <person name="Rigling D."/>
            <person name="Ford K.L."/>
            <person name="Foster G.D."/>
            <person name="Pangilinan J."/>
            <person name="Papanicolaou A."/>
            <person name="Barry K."/>
            <person name="LaButti K."/>
            <person name="Viragh M."/>
            <person name="Koriabine M."/>
            <person name="Yan M."/>
            <person name="Riley R."/>
            <person name="Champramary S."/>
            <person name="Plett K.L."/>
            <person name="Tsai I.J."/>
            <person name="Slot J."/>
            <person name="Sipos G."/>
            <person name="Plett J."/>
            <person name="Nagy L.G."/>
            <person name="Grigoriev I.V."/>
        </authorList>
    </citation>
    <scope>NUCLEOTIDE SEQUENCE</scope>
    <source>
        <strain evidence="1">CCBAS 213</strain>
    </source>
</reference>
<evidence type="ECO:0000313" key="2">
    <source>
        <dbReference type="Proteomes" id="UP001175211"/>
    </source>
</evidence>
<protein>
    <submittedName>
        <fullName evidence="1">Uncharacterized protein</fullName>
    </submittedName>
</protein>
<keyword evidence="2" id="KW-1185">Reference proteome</keyword>
<organism evidence="1 2">
    <name type="scientific">Armillaria tabescens</name>
    <name type="common">Ringless honey mushroom</name>
    <name type="synonym">Agaricus tabescens</name>
    <dbReference type="NCBI Taxonomy" id="1929756"/>
    <lineage>
        <taxon>Eukaryota</taxon>
        <taxon>Fungi</taxon>
        <taxon>Dikarya</taxon>
        <taxon>Basidiomycota</taxon>
        <taxon>Agaricomycotina</taxon>
        <taxon>Agaricomycetes</taxon>
        <taxon>Agaricomycetidae</taxon>
        <taxon>Agaricales</taxon>
        <taxon>Marasmiineae</taxon>
        <taxon>Physalacriaceae</taxon>
        <taxon>Desarmillaria</taxon>
    </lineage>
</organism>
<accession>A0AA39N7B7</accession>
<dbReference type="RefSeq" id="XP_060332271.1">
    <property type="nucleotide sequence ID" value="XM_060477240.1"/>
</dbReference>